<dbReference type="Pfam" id="PF07883">
    <property type="entry name" value="Cupin_2"/>
    <property type="match status" value="1"/>
</dbReference>
<dbReference type="AlphaFoldDB" id="A0ABD6AZA1"/>
<dbReference type="InterPro" id="IPR013096">
    <property type="entry name" value="Cupin_2"/>
</dbReference>
<dbReference type="Proteomes" id="UP001597187">
    <property type="component" value="Unassembled WGS sequence"/>
</dbReference>
<dbReference type="PANTHER" id="PTHR35848:SF6">
    <property type="entry name" value="CUPIN TYPE-2 DOMAIN-CONTAINING PROTEIN"/>
    <property type="match status" value="1"/>
</dbReference>
<dbReference type="Gene3D" id="2.60.120.10">
    <property type="entry name" value="Jelly Rolls"/>
    <property type="match status" value="1"/>
</dbReference>
<accession>A0ABD6AZA1</accession>
<dbReference type="PANTHER" id="PTHR35848">
    <property type="entry name" value="OXALATE-BINDING PROTEIN"/>
    <property type="match status" value="1"/>
</dbReference>
<protein>
    <submittedName>
        <fullName evidence="3">Cupin domain-containing protein</fullName>
    </submittedName>
</protein>
<evidence type="ECO:0000313" key="4">
    <source>
        <dbReference type="Proteomes" id="UP001597187"/>
    </source>
</evidence>
<evidence type="ECO:0000313" key="3">
    <source>
        <dbReference type="EMBL" id="MFD1515077.1"/>
    </source>
</evidence>
<gene>
    <name evidence="3" type="ORF">ACFSBT_17490</name>
</gene>
<sequence>MSATRSVSTTDLELTDNWYADDPSVAWRDNFPFTPGTPGTTGVVAESMLVVYAEFDAGKALGRHTDSAEELLVVLDGTLEVQVGEERRRLDAGGMTLVPETVPHEVRNVGESLARMVAVFPTTAVTSTFDAPVMPFGETTFASGGGEN</sequence>
<dbReference type="InterPro" id="IPR051610">
    <property type="entry name" value="GPI/OXD"/>
</dbReference>
<evidence type="ECO:0000256" key="1">
    <source>
        <dbReference type="ARBA" id="ARBA00022723"/>
    </source>
</evidence>
<keyword evidence="4" id="KW-1185">Reference proteome</keyword>
<dbReference type="RefSeq" id="WP_250875001.1">
    <property type="nucleotide sequence ID" value="NZ_JALXFV010000008.1"/>
</dbReference>
<dbReference type="SUPFAM" id="SSF51182">
    <property type="entry name" value="RmlC-like cupins"/>
    <property type="match status" value="1"/>
</dbReference>
<proteinExistence type="predicted"/>
<dbReference type="InterPro" id="IPR011051">
    <property type="entry name" value="RmlC_Cupin_sf"/>
</dbReference>
<evidence type="ECO:0000259" key="2">
    <source>
        <dbReference type="Pfam" id="PF07883"/>
    </source>
</evidence>
<organism evidence="3 4">
    <name type="scientific">Halomarina rubra</name>
    <dbReference type="NCBI Taxonomy" id="2071873"/>
    <lineage>
        <taxon>Archaea</taxon>
        <taxon>Methanobacteriati</taxon>
        <taxon>Methanobacteriota</taxon>
        <taxon>Stenosarchaea group</taxon>
        <taxon>Halobacteria</taxon>
        <taxon>Halobacteriales</taxon>
        <taxon>Natronomonadaceae</taxon>
        <taxon>Halomarina</taxon>
    </lineage>
</organism>
<dbReference type="EMBL" id="JBHUDC010000008">
    <property type="protein sequence ID" value="MFD1515077.1"/>
    <property type="molecule type" value="Genomic_DNA"/>
</dbReference>
<dbReference type="GO" id="GO:0046872">
    <property type="term" value="F:metal ion binding"/>
    <property type="evidence" value="ECO:0007669"/>
    <property type="project" value="UniProtKB-KW"/>
</dbReference>
<dbReference type="InterPro" id="IPR014710">
    <property type="entry name" value="RmlC-like_jellyroll"/>
</dbReference>
<reference evidence="3 4" key="1">
    <citation type="journal article" date="2019" name="Int. J. Syst. Evol. Microbiol.">
        <title>The Global Catalogue of Microorganisms (GCM) 10K type strain sequencing project: providing services to taxonomists for standard genome sequencing and annotation.</title>
        <authorList>
            <consortium name="The Broad Institute Genomics Platform"/>
            <consortium name="The Broad Institute Genome Sequencing Center for Infectious Disease"/>
            <person name="Wu L."/>
            <person name="Ma J."/>
        </authorList>
    </citation>
    <scope>NUCLEOTIDE SEQUENCE [LARGE SCALE GENOMIC DNA]</scope>
    <source>
        <strain evidence="3 4">CGMCC 1.12563</strain>
    </source>
</reference>
<feature type="domain" description="Cupin type-2" evidence="2">
    <location>
        <begin position="53"/>
        <end position="120"/>
    </location>
</feature>
<comment type="caution">
    <text evidence="3">The sequence shown here is derived from an EMBL/GenBank/DDBJ whole genome shotgun (WGS) entry which is preliminary data.</text>
</comment>
<keyword evidence="1" id="KW-0479">Metal-binding</keyword>
<name>A0ABD6AZA1_9EURY</name>